<dbReference type="InterPro" id="IPR003439">
    <property type="entry name" value="ABC_transporter-like_ATP-bd"/>
</dbReference>
<dbReference type="GO" id="GO:0005524">
    <property type="term" value="F:ATP binding"/>
    <property type="evidence" value="ECO:0007669"/>
    <property type="project" value="UniProtKB-KW"/>
</dbReference>
<dbReference type="PROSITE" id="PS00211">
    <property type="entry name" value="ABC_TRANSPORTER_1"/>
    <property type="match status" value="1"/>
</dbReference>
<dbReference type="InterPro" id="IPR017871">
    <property type="entry name" value="ABC_transporter-like_CS"/>
</dbReference>
<dbReference type="InterPro" id="IPR003593">
    <property type="entry name" value="AAA+_ATPase"/>
</dbReference>
<dbReference type="PANTHER" id="PTHR43875:SF15">
    <property type="entry name" value="TREHALOSE IMPORT ATP-BINDING PROTEIN SUGC"/>
    <property type="match status" value="1"/>
</dbReference>
<keyword evidence="6" id="KW-0472">Membrane</keyword>
<evidence type="ECO:0000313" key="8">
    <source>
        <dbReference type="EMBL" id="AIJ09230.1"/>
    </source>
</evidence>
<dbReference type="InterPro" id="IPR008995">
    <property type="entry name" value="Mo/tungstate-bd_C_term_dom"/>
</dbReference>
<dbReference type="Gene3D" id="2.40.50.100">
    <property type="match status" value="1"/>
</dbReference>
<evidence type="ECO:0000256" key="2">
    <source>
        <dbReference type="ARBA" id="ARBA00022475"/>
    </source>
</evidence>
<dbReference type="PANTHER" id="PTHR43875">
    <property type="entry name" value="MALTODEXTRIN IMPORT ATP-BINDING PROTEIN MSMX"/>
    <property type="match status" value="1"/>
</dbReference>
<dbReference type="Proteomes" id="UP000028681">
    <property type="component" value="Chromosome"/>
</dbReference>
<proteinExistence type="predicted"/>
<keyword evidence="3" id="KW-0547">Nucleotide-binding</keyword>
<dbReference type="HOGENOM" id="CLU_000604_1_1_6"/>
<dbReference type="GeneID" id="33940313"/>
<keyword evidence="5" id="KW-1278">Translocase</keyword>
<dbReference type="SUPFAM" id="SSF50331">
    <property type="entry name" value="MOP-like"/>
    <property type="match status" value="1"/>
</dbReference>
<dbReference type="GO" id="GO:0140359">
    <property type="term" value="F:ABC-type transporter activity"/>
    <property type="evidence" value="ECO:0007669"/>
    <property type="project" value="UniProtKB-ARBA"/>
</dbReference>
<dbReference type="Pfam" id="PF00005">
    <property type="entry name" value="ABC_tran"/>
    <property type="match status" value="1"/>
</dbReference>
<accession>A0A076LL87</accession>
<dbReference type="RefSeq" id="WP_034171776.1">
    <property type="nucleotide sequence ID" value="NZ_CP006664.1"/>
</dbReference>
<keyword evidence="4 8" id="KW-0067">ATP-binding</keyword>
<gene>
    <name evidence="8" type="primary">ugpC</name>
    <name evidence="8" type="ORF">ETEE_2797</name>
</gene>
<dbReference type="EMBL" id="CP006664">
    <property type="protein sequence ID" value="AIJ09230.1"/>
    <property type="molecule type" value="Genomic_DNA"/>
</dbReference>
<keyword evidence="2" id="KW-1003">Cell membrane</keyword>
<dbReference type="SUPFAM" id="SSF52540">
    <property type="entry name" value="P-loop containing nucleoside triphosphate hydrolases"/>
    <property type="match status" value="1"/>
</dbReference>
<evidence type="ECO:0000256" key="5">
    <source>
        <dbReference type="ARBA" id="ARBA00022967"/>
    </source>
</evidence>
<evidence type="ECO:0000256" key="1">
    <source>
        <dbReference type="ARBA" id="ARBA00022448"/>
    </source>
</evidence>
<dbReference type="PROSITE" id="PS50893">
    <property type="entry name" value="ABC_TRANSPORTER_2"/>
    <property type="match status" value="1"/>
</dbReference>
<dbReference type="Gene3D" id="3.40.50.300">
    <property type="entry name" value="P-loop containing nucleotide triphosphate hydrolases"/>
    <property type="match status" value="1"/>
</dbReference>
<name>A0A076LL87_9GAMM</name>
<evidence type="ECO:0000259" key="7">
    <source>
        <dbReference type="PROSITE" id="PS50893"/>
    </source>
</evidence>
<keyword evidence="1" id="KW-0813">Transport</keyword>
<evidence type="ECO:0000313" key="9">
    <source>
        <dbReference type="Proteomes" id="UP000028681"/>
    </source>
</evidence>
<protein>
    <submittedName>
        <fullName evidence="8">Glycerol-3-phosphate ABC transporter, ATP-binding protein UgpC</fullName>
    </submittedName>
</protein>
<dbReference type="GO" id="GO:0016887">
    <property type="term" value="F:ATP hydrolysis activity"/>
    <property type="evidence" value="ECO:0007669"/>
    <property type="project" value="InterPro"/>
</dbReference>
<dbReference type="GO" id="GO:0055052">
    <property type="term" value="C:ATP-binding cassette (ABC) transporter complex, substrate-binding subunit-containing"/>
    <property type="evidence" value="ECO:0007669"/>
    <property type="project" value="TreeGrafter"/>
</dbReference>
<dbReference type="InterPro" id="IPR013611">
    <property type="entry name" value="Transp-assoc_OB_typ2"/>
</dbReference>
<dbReference type="SMART" id="SM00382">
    <property type="entry name" value="AAA"/>
    <property type="match status" value="1"/>
</dbReference>
<evidence type="ECO:0000256" key="6">
    <source>
        <dbReference type="ARBA" id="ARBA00023136"/>
    </source>
</evidence>
<dbReference type="Pfam" id="PF08402">
    <property type="entry name" value="TOBE_2"/>
    <property type="match status" value="1"/>
</dbReference>
<sequence length="365" mass="40542">MSYLTLHHIHKAWGDKTALRDISFSVHEGEFVALLGPSGCGKTTLLRTLAGLDQADSGTIHLRGEPVEHLPPAQRQLSMVFQSYALFPHLSVRENLLFGLRARHEEKRHFASRLAEVSALLELDTLLDRLPAQLSGGQQQRVALGRAVIARRRLCLMDEPLSNLDARLRQSMRREIRTLQQRLGLTVLYVTHDQLEAMSMADRIILLQEGAIVQHDRPENLYHDPASSFAARFIGAPPMNLLPLRRRSGWHCLGHQPICADDGQTALTLGLRAENLTLTALGAGKADARIGAVEYMGAETWLQCALECGGELTVSMSGLRRFSPGSTVGLSWPRQAQYLFHRDSGTRCRDAEQPFLPRVALHAAH</sequence>
<evidence type="ECO:0000256" key="4">
    <source>
        <dbReference type="ARBA" id="ARBA00022840"/>
    </source>
</evidence>
<dbReference type="FunFam" id="3.40.50.300:FF:000042">
    <property type="entry name" value="Maltose/maltodextrin ABC transporter, ATP-binding protein"/>
    <property type="match status" value="1"/>
</dbReference>
<dbReference type="AlphaFoldDB" id="A0A076LL87"/>
<reference evidence="8 9" key="1">
    <citation type="journal article" date="2012" name="PLoS ONE">
        <title>Edwardsiella comparative phylogenomics reveal the new intra/inter-species taxonomic relationships, virulence evolution and niche adaptation mechanisms.</title>
        <authorList>
            <person name="Yang M."/>
            <person name="Lv Y."/>
            <person name="Xiao J."/>
            <person name="Wu H."/>
            <person name="Zheng H."/>
            <person name="Liu Q."/>
            <person name="Zhang Y."/>
            <person name="Wang Q."/>
        </authorList>
    </citation>
    <scope>NUCLEOTIDE SEQUENCE [LARGE SCALE GENOMIC DNA]</scope>
    <source>
        <strain evidence="9">080813</strain>
    </source>
</reference>
<feature type="domain" description="ABC transporter" evidence="7">
    <location>
        <begin position="4"/>
        <end position="234"/>
    </location>
</feature>
<evidence type="ECO:0000256" key="3">
    <source>
        <dbReference type="ARBA" id="ARBA00022741"/>
    </source>
</evidence>
<dbReference type="KEGG" id="ete:ETEE_2797"/>
<dbReference type="InterPro" id="IPR027417">
    <property type="entry name" value="P-loop_NTPase"/>
</dbReference>
<organism evidence="8 9">
    <name type="scientific">Edwardsiella anguillarum ET080813</name>
    <dbReference type="NCBI Taxonomy" id="667120"/>
    <lineage>
        <taxon>Bacteria</taxon>
        <taxon>Pseudomonadati</taxon>
        <taxon>Pseudomonadota</taxon>
        <taxon>Gammaproteobacteria</taxon>
        <taxon>Enterobacterales</taxon>
        <taxon>Hafniaceae</taxon>
        <taxon>Edwardsiella</taxon>
    </lineage>
</organism>
<dbReference type="InterPro" id="IPR047641">
    <property type="entry name" value="ABC_transpr_MalK/UgpC-like"/>
</dbReference>